<dbReference type="PATRIC" id="fig|1150625.3.peg.229"/>
<protein>
    <recommendedName>
        <fullName evidence="3">DUF1572 domain-containing protein</fullName>
    </recommendedName>
</protein>
<accession>A0A147KCD0</accession>
<evidence type="ECO:0008006" key="3">
    <source>
        <dbReference type="Google" id="ProtNLM"/>
    </source>
</evidence>
<keyword evidence="2" id="KW-1185">Reference proteome</keyword>
<dbReference type="EMBL" id="LDYG01000002">
    <property type="protein sequence ID" value="KUP09260.1"/>
    <property type="molecule type" value="Genomic_DNA"/>
</dbReference>
<dbReference type="Gene3D" id="1.20.120.450">
    <property type="entry name" value="dinb family like domain"/>
    <property type="match status" value="1"/>
</dbReference>
<sequence length="177" mass="20628">MSLGKEYLNIIHVRFKHVKSLGEKTLTQLTEQEIHWALNQESNSVSMIVKHMSGNMLSRWTDFLYSDGEKPDRDRDSEFIEDYPSKLELMLVWEKGWECLFTTLGSLTEEDLLKTITIRGEKHIALDAIERQLAHYACHVGQMVYIGKQLKDDQWKTLSIPRGASEQYLKEMLAKHD</sequence>
<dbReference type="AlphaFoldDB" id="A0A147KCD0"/>
<evidence type="ECO:0000313" key="1">
    <source>
        <dbReference type="EMBL" id="KUP09260.1"/>
    </source>
</evidence>
<dbReference type="Proteomes" id="UP000074108">
    <property type="component" value="Unassembled WGS sequence"/>
</dbReference>
<evidence type="ECO:0000313" key="2">
    <source>
        <dbReference type="Proteomes" id="UP000074108"/>
    </source>
</evidence>
<reference evidence="1 2" key="1">
    <citation type="journal article" date="2016" name="Front. Microbiol.">
        <title>Microevolution Analysis of Bacillus coahuilensis Unveils Differences in Phosphorus Acquisition Strategies and Their Regulation.</title>
        <authorList>
            <person name="Gomez-Lunar Z."/>
            <person name="Hernandez-Gonzalez I."/>
            <person name="Rodriguez-Torres M.D."/>
            <person name="Souza V."/>
            <person name="Olmedo-Alvarez G."/>
        </authorList>
    </citation>
    <scope>NUCLEOTIDE SEQUENCE [LARGE SCALE GENOMIC DNA]</scope>
    <source>
        <strain evidence="2">p1.1.43</strain>
    </source>
</reference>
<gene>
    <name evidence="1" type="ORF">Q75_01110</name>
</gene>
<dbReference type="InterPro" id="IPR034660">
    <property type="entry name" value="DinB/YfiT-like"/>
</dbReference>
<name>A0A147KCD0_9BACI</name>
<dbReference type="STRING" id="1150625.Q75_01110"/>
<proteinExistence type="predicted"/>
<dbReference type="Pfam" id="PF07609">
    <property type="entry name" value="DUF1572"/>
    <property type="match status" value="1"/>
</dbReference>
<organism evidence="1 2">
    <name type="scientific">Bacillus coahuilensis p1.1.43</name>
    <dbReference type="NCBI Taxonomy" id="1150625"/>
    <lineage>
        <taxon>Bacteria</taxon>
        <taxon>Bacillati</taxon>
        <taxon>Bacillota</taxon>
        <taxon>Bacilli</taxon>
        <taxon>Bacillales</taxon>
        <taxon>Bacillaceae</taxon>
        <taxon>Bacillus</taxon>
    </lineage>
</organism>
<dbReference type="InterPro" id="IPR011466">
    <property type="entry name" value="DUF1572"/>
</dbReference>
<dbReference type="OrthoDB" id="68731at2"/>
<dbReference type="SUPFAM" id="SSF109854">
    <property type="entry name" value="DinB/YfiT-like putative metalloenzymes"/>
    <property type="match status" value="1"/>
</dbReference>
<comment type="caution">
    <text evidence="1">The sequence shown here is derived from an EMBL/GenBank/DDBJ whole genome shotgun (WGS) entry which is preliminary data.</text>
</comment>
<dbReference type="RefSeq" id="WP_059350055.1">
    <property type="nucleotide sequence ID" value="NZ_LDYG01000002.1"/>
</dbReference>